<feature type="domain" description="Ribosome maturation protein SDO1/SBDS central" evidence="10">
    <location>
        <begin position="109"/>
        <end position="168"/>
    </location>
</feature>
<comment type="subunit">
    <text evidence="7">Associates with the 60S ribosomal subunit.</text>
</comment>
<dbReference type="PANTHER" id="PTHR10927">
    <property type="entry name" value="RIBOSOME MATURATION PROTEIN SBDS"/>
    <property type="match status" value="1"/>
</dbReference>
<dbReference type="InterPro" id="IPR036786">
    <property type="entry name" value="Ribosome_mat_SBDS_N_sf"/>
</dbReference>
<evidence type="ECO:0000259" key="10">
    <source>
        <dbReference type="Pfam" id="PF09377"/>
    </source>
</evidence>
<dbReference type="Pfam" id="PF01172">
    <property type="entry name" value="SBDS_N"/>
    <property type="match status" value="1"/>
</dbReference>
<evidence type="ECO:0000256" key="6">
    <source>
        <dbReference type="ARBA" id="ARBA00023242"/>
    </source>
</evidence>
<dbReference type="InterPro" id="IPR018978">
    <property type="entry name" value="SDO1/SBDS_central"/>
</dbReference>
<dbReference type="InterPro" id="IPR002140">
    <property type="entry name" value="Sdo1/SBDS"/>
</dbReference>
<evidence type="ECO:0000256" key="4">
    <source>
        <dbReference type="ARBA" id="ARBA00022490"/>
    </source>
</evidence>
<comment type="caution">
    <text evidence="11">The sequence shown here is derived from an EMBL/GenBank/DDBJ whole genome shotgun (WGS) entry which is preliminary data.</text>
</comment>
<evidence type="ECO:0000256" key="3">
    <source>
        <dbReference type="ARBA" id="ARBA00007433"/>
    </source>
</evidence>
<gene>
    <name evidence="11" type="ORF">ECRASSUSDP1_LOCUS13444</name>
</gene>
<evidence type="ECO:0000256" key="1">
    <source>
        <dbReference type="ARBA" id="ARBA00004123"/>
    </source>
</evidence>
<dbReference type="SUPFAM" id="SSF109728">
    <property type="entry name" value="Hypothetical protein AF0491, middle domain"/>
    <property type="match status" value="1"/>
</dbReference>
<keyword evidence="4" id="KW-0963">Cytoplasm</keyword>
<dbReference type="InterPro" id="IPR019783">
    <property type="entry name" value="SDO1/SBDS_N"/>
</dbReference>
<dbReference type="InterPro" id="IPR037188">
    <property type="entry name" value="Sdo1/SBDS_central_sf"/>
</dbReference>
<keyword evidence="12" id="KW-1185">Reference proteome</keyword>
<sequence>MIQTPVNQVRLTNVAIVRYKIMGQRFEVACYKNKVQDYRDGVEEDLNEVLQIYQIFTNVSKGEVANKKTVKKYLKAGEDEAIKIILTKGELQISELERESEFESLKLSIANIVSRMCVNKENSVPFPVPIVLKAMDDIKFHVKEGHNAKKQALALIKELPAVLPLERAKMKIKFSCTNEEKVSVVKSWMTETYDKQESEEEGNLYLLQEENKTELTYLIMPWLIRDVTNFCNKDDDVSFEIVEHYVYSRLLSASEEEEAKKVYEEAQKKREDEANSTQTFIVSSNFEEDKIAEPKKGKFSCSTCLDVQFKNNKEFKEHFKSEWHVENTKRKMEGQPKLNEADYLIFKEDEIDREMFMKDKKGRKGKKKKGRKNRDY</sequence>
<protein>
    <recommendedName>
        <fullName evidence="13">C2H2-type domain-containing protein</fullName>
    </recommendedName>
</protein>
<dbReference type="InterPro" id="IPR039100">
    <property type="entry name" value="Sdo1/SBDS-like"/>
</dbReference>
<keyword evidence="5" id="KW-0690">Ribosome biogenesis</keyword>
<comment type="subcellular location">
    <subcellularLocation>
        <location evidence="2">Cytoplasm</location>
    </subcellularLocation>
    <subcellularLocation>
        <location evidence="1">Nucleus</location>
    </subcellularLocation>
</comment>
<dbReference type="Pfam" id="PF09377">
    <property type="entry name" value="SBDS_domain_II"/>
    <property type="match status" value="1"/>
</dbReference>
<keyword evidence="6" id="KW-0539">Nucleus</keyword>
<reference evidence="11" key="1">
    <citation type="submission" date="2023-07" db="EMBL/GenBank/DDBJ databases">
        <authorList>
            <consortium name="AG Swart"/>
            <person name="Singh M."/>
            <person name="Singh A."/>
            <person name="Seah K."/>
            <person name="Emmerich C."/>
        </authorList>
    </citation>
    <scope>NUCLEOTIDE SEQUENCE</scope>
    <source>
        <strain evidence="11">DP1</strain>
    </source>
</reference>
<dbReference type="AlphaFoldDB" id="A0AAD1XGZ3"/>
<evidence type="ECO:0000313" key="12">
    <source>
        <dbReference type="Proteomes" id="UP001295684"/>
    </source>
</evidence>
<dbReference type="GO" id="GO:0042256">
    <property type="term" value="P:cytosolic ribosome assembly"/>
    <property type="evidence" value="ECO:0007669"/>
    <property type="project" value="InterPro"/>
</dbReference>
<evidence type="ECO:0000256" key="8">
    <source>
        <dbReference type="SAM" id="MobiDB-lite"/>
    </source>
</evidence>
<evidence type="ECO:0000313" key="11">
    <source>
        <dbReference type="EMBL" id="CAI2372116.1"/>
    </source>
</evidence>
<organism evidence="11 12">
    <name type="scientific">Euplotes crassus</name>
    <dbReference type="NCBI Taxonomy" id="5936"/>
    <lineage>
        <taxon>Eukaryota</taxon>
        <taxon>Sar</taxon>
        <taxon>Alveolata</taxon>
        <taxon>Ciliophora</taxon>
        <taxon>Intramacronucleata</taxon>
        <taxon>Spirotrichea</taxon>
        <taxon>Hypotrichia</taxon>
        <taxon>Euplotida</taxon>
        <taxon>Euplotidae</taxon>
        <taxon>Moneuplotes</taxon>
    </lineage>
</organism>
<feature type="region of interest" description="Disordered" evidence="8">
    <location>
        <begin position="356"/>
        <end position="376"/>
    </location>
</feature>
<feature type="domain" description="Ribosome maturation protein SDO1/SBDS N-terminal" evidence="9">
    <location>
        <begin position="13"/>
        <end position="98"/>
    </location>
</feature>
<dbReference type="Gene3D" id="3.30.1250.10">
    <property type="entry name" value="Ribosome maturation protein SBDS, N-terminal domain"/>
    <property type="match status" value="1"/>
</dbReference>
<evidence type="ECO:0000256" key="5">
    <source>
        <dbReference type="ARBA" id="ARBA00022517"/>
    </source>
</evidence>
<evidence type="ECO:0000256" key="2">
    <source>
        <dbReference type="ARBA" id="ARBA00004496"/>
    </source>
</evidence>
<accession>A0AAD1XGZ3</accession>
<evidence type="ECO:0000256" key="7">
    <source>
        <dbReference type="ARBA" id="ARBA00049708"/>
    </source>
</evidence>
<dbReference type="SUPFAM" id="SSF57667">
    <property type="entry name" value="beta-beta-alpha zinc fingers"/>
    <property type="match status" value="1"/>
</dbReference>
<dbReference type="NCBIfam" id="TIGR00291">
    <property type="entry name" value="RNA_SBDS"/>
    <property type="match status" value="1"/>
</dbReference>
<dbReference type="PANTHER" id="PTHR10927:SF1">
    <property type="entry name" value="RIBOSOME MATURATION PROTEIN SBDS"/>
    <property type="match status" value="1"/>
</dbReference>
<comment type="similarity">
    <text evidence="3">Belongs to the SDO1/SBDS family.</text>
</comment>
<dbReference type="Gene3D" id="1.10.10.900">
    <property type="entry name" value="SBDS protein C-terminal domain, subdomain 1"/>
    <property type="match status" value="1"/>
</dbReference>
<feature type="compositionally biased region" description="Basic residues" evidence="8">
    <location>
        <begin position="360"/>
        <end position="376"/>
    </location>
</feature>
<dbReference type="InterPro" id="IPR036236">
    <property type="entry name" value="Znf_C2H2_sf"/>
</dbReference>
<name>A0AAD1XGZ3_EUPCR</name>
<evidence type="ECO:0000259" key="9">
    <source>
        <dbReference type="Pfam" id="PF01172"/>
    </source>
</evidence>
<dbReference type="GO" id="GO:0005737">
    <property type="term" value="C:cytoplasm"/>
    <property type="evidence" value="ECO:0007669"/>
    <property type="project" value="UniProtKB-SubCell"/>
</dbReference>
<dbReference type="GO" id="GO:0005634">
    <property type="term" value="C:nucleus"/>
    <property type="evidence" value="ECO:0007669"/>
    <property type="project" value="UniProtKB-SubCell"/>
</dbReference>
<dbReference type="Gene3D" id="3.30.160.60">
    <property type="entry name" value="Classic Zinc Finger"/>
    <property type="match status" value="1"/>
</dbReference>
<proteinExistence type="inferred from homology"/>
<dbReference type="SUPFAM" id="SSF89895">
    <property type="entry name" value="FYSH domain"/>
    <property type="match status" value="1"/>
</dbReference>
<evidence type="ECO:0008006" key="13">
    <source>
        <dbReference type="Google" id="ProtNLM"/>
    </source>
</evidence>
<dbReference type="Proteomes" id="UP001295684">
    <property type="component" value="Unassembled WGS sequence"/>
</dbReference>
<dbReference type="EMBL" id="CAMPGE010013378">
    <property type="protein sequence ID" value="CAI2372116.1"/>
    <property type="molecule type" value="Genomic_DNA"/>
</dbReference>